<proteinExistence type="predicted"/>
<dbReference type="InterPro" id="IPR000421">
    <property type="entry name" value="FA58C"/>
</dbReference>
<dbReference type="AlphaFoldDB" id="A0A6B2LEP5"/>
<accession>A0A6B2LEP5</accession>
<reference evidence="2" key="1">
    <citation type="journal article" date="2020" name="J. Eukaryot. Microbiol.">
        <title>De novo Sequencing, Assembly and Annotation of the Transcriptome for the Free-Living Testate Amoeba Arcella intermedia.</title>
        <authorList>
            <person name="Ribeiro G.M."/>
            <person name="Porfirio-Sousa A.L."/>
            <person name="Maurer-Alcala X.X."/>
            <person name="Katz L.A."/>
            <person name="Lahr D.J.G."/>
        </authorList>
    </citation>
    <scope>NUCLEOTIDE SEQUENCE</scope>
</reference>
<feature type="domain" description="F5/8 type C" evidence="1">
    <location>
        <begin position="1"/>
        <end position="63"/>
    </location>
</feature>
<organism evidence="2">
    <name type="scientific">Arcella intermedia</name>
    <dbReference type="NCBI Taxonomy" id="1963864"/>
    <lineage>
        <taxon>Eukaryota</taxon>
        <taxon>Amoebozoa</taxon>
        <taxon>Tubulinea</taxon>
        <taxon>Elardia</taxon>
        <taxon>Arcellinida</taxon>
        <taxon>Sphaerothecina</taxon>
        <taxon>Arcellidae</taxon>
        <taxon>Arcella</taxon>
    </lineage>
</organism>
<sequence>MCFHSLNGTDWYAVDGGKVFTGNSNNSQVQRVRFGEPVLARCLRIKPLSWNEHASLRWEAYFLDEDSAKPRERDTAPESVGLSSLAGTWTGNWGGGPLSMTVDEEGNGSVELPGHANGTCKVSVQGPMINVEINRNDRLKQGFVGILCGERIVGTYVHFNCSAFSSMYLELRKNPTSY</sequence>
<dbReference type="SUPFAM" id="SSF49785">
    <property type="entry name" value="Galactose-binding domain-like"/>
    <property type="match status" value="1"/>
</dbReference>
<evidence type="ECO:0000259" key="1">
    <source>
        <dbReference type="PROSITE" id="PS50022"/>
    </source>
</evidence>
<dbReference type="PROSITE" id="PS50022">
    <property type="entry name" value="FA58C_3"/>
    <property type="match status" value="1"/>
</dbReference>
<dbReference type="InterPro" id="IPR008979">
    <property type="entry name" value="Galactose-bd-like_sf"/>
</dbReference>
<name>A0A6B2LEP5_9EUKA</name>
<dbReference type="EMBL" id="GIBP01006537">
    <property type="protein sequence ID" value="NDV35506.1"/>
    <property type="molecule type" value="Transcribed_RNA"/>
</dbReference>
<dbReference type="Pfam" id="PF00754">
    <property type="entry name" value="F5_F8_type_C"/>
    <property type="match status" value="1"/>
</dbReference>
<evidence type="ECO:0000313" key="2">
    <source>
        <dbReference type="EMBL" id="NDV35506.1"/>
    </source>
</evidence>
<dbReference type="Gene3D" id="2.60.120.260">
    <property type="entry name" value="Galactose-binding domain-like"/>
    <property type="match status" value="1"/>
</dbReference>
<protein>
    <recommendedName>
        <fullName evidence="1">F5/8 type C domain-containing protein</fullName>
    </recommendedName>
</protein>